<dbReference type="SMART" id="SM00822">
    <property type="entry name" value="PKS_KR"/>
    <property type="match status" value="1"/>
</dbReference>
<keyword evidence="6" id="KW-1185">Reference proteome</keyword>
<evidence type="ECO:0000256" key="3">
    <source>
        <dbReference type="ARBA" id="ARBA00023027"/>
    </source>
</evidence>
<dbReference type="RefSeq" id="WP_153500999.1">
    <property type="nucleotide sequence ID" value="NZ_JBMZXE010000318.1"/>
</dbReference>
<gene>
    <name evidence="5" type="ORF">GFN93_10230</name>
</gene>
<organism evidence="5 6">
    <name type="scientific">Alcanivorax sediminis</name>
    <dbReference type="NCBI Taxonomy" id="2663008"/>
    <lineage>
        <taxon>Bacteria</taxon>
        <taxon>Pseudomonadati</taxon>
        <taxon>Pseudomonadota</taxon>
        <taxon>Gammaproteobacteria</taxon>
        <taxon>Oceanospirillales</taxon>
        <taxon>Alcanivoracaceae</taxon>
        <taxon>Alcanivorax</taxon>
    </lineage>
</organism>
<evidence type="ECO:0000256" key="2">
    <source>
        <dbReference type="ARBA" id="ARBA00023002"/>
    </source>
</evidence>
<dbReference type="CDD" id="cd05233">
    <property type="entry name" value="SDR_c"/>
    <property type="match status" value="1"/>
</dbReference>
<accession>A0A6N7LT34</accession>
<comment type="caution">
    <text evidence="5">The sequence shown here is derived from an EMBL/GenBank/DDBJ whole genome shotgun (WGS) entry which is preliminary data.</text>
</comment>
<dbReference type="EMBL" id="WIRE01000001">
    <property type="protein sequence ID" value="MQX53628.1"/>
    <property type="molecule type" value="Genomic_DNA"/>
</dbReference>
<dbReference type="InterPro" id="IPR036291">
    <property type="entry name" value="NAD(P)-bd_dom_sf"/>
</dbReference>
<dbReference type="InterPro" id="IPR020904">
    <property type="entry name" value="Sc_DH/Rdtase_CS"/>
</dbReference>
<name>A0A6N7LT34_9GAMM</name>
<dbReference type="InterPro" id="IPR057326">
    <property type="entry name" value="KR_dom"/>
</dbReference>
<dbReference type="NCBIfam" id="NF005559">
    <property type="entry name" value="PRK07231.1"/>
    <property type="match status" value="1"/>
</dbReference>
<reference evidence="5 6" key="1">
    <citation type="submission" date="2019-10" db="EMBL/GenBank/DDBJ databases">
        <title>Alcanivorax sp.PA15-N-34 draft genome sequence.</title>
        <authorList>
            <person name="Liao X."/>
            <person name="Shao Z."/>
        </authorList>
    </citation>
    <scope>NUCLEOTIDE SEQUENCE [LARGE SCALE GENOMIC DNA]</scope>
    <source>
        <strain evidence="5 6">PA15-N-34</strain>
    </source>
</reference>
<dbReference type="Gene3D" id="3.40.50.720">
    <property type="entry name" value="NAD(P)-binding Rossmann-like Domain"/>
    <property type="match status" value="1"/>
</dbReference>
<sequence>MFSESAVALVTGSATGIGYATAEAFARAGCNLVLTDKDATRGQNSADALRESTGRDILFVSADVSDPQDVSELHRRAFAHFGRLDAACNNAGIEGIQAPTADCTLDNFDSTIATNLRGVFLCMKTQLGMMAEQGHGAIVNIASVAGLVGFPGLPAYCASKGGVVQLTRTAALEYAEQNIRVNVVCPGAIKTEMIDRITGQDPEVETQFAGLHPMNRMGTPEEVANAVVWLASPLASFVTGQALAVDGGLTTR</sequence>
<keyword evidence="2" id="KW-0560">Oxidoreductase</keyword>
<dbReference type="InterPro" id="IPR002347">
    <property type="entry name" value="SDR_fam"/>
</dbReference>
<dbReference type="PANTHER" id="PTHR24321:SF8">
    <property type="entry name" value="ESTRADIOL 17-BETA-DEHYDROGENASE 8-RELATED"/>
    <property type="match status" value="1"/>
</dbReference>
<dbReference type="AlphaFoldDB" id="A0A6N7LT34"/>
<dbReference type="GO" id="GO:0016491">
    <property type="term" value="F:oxidoreductase activity"/>
    <property type="evidence" value="ECO:0007669"/>
    <property type="project" value="UniProtKB-KW"/>
</dbReference>
<dbReference type="PANTHER" id="PTHR24321">
    <property type="entry name" value="DEHYDROGENASES, SHORT CHAIN"/>
    <property type="match status" value="1"/>
</dbReference>
<evidence type="ECO:0000256" key="1">
    <source>
        <dbReference type="ARBA" id="ARBA00006484"/>
    </source>
</evidence>
<evidence type="ECO:0000313" key="5">
    <source>
        <dbReference type="EMBL" id="MQX53628.1"/>
    </source>
</evidence>
<dbReference type="FunFam" id="3.40.50.720:FF:000084">
    <property type="entry name" value="Short-chain dehydrogenase reductase"/>
    <property type="match status" value="1"/>
</dbReference>
<feature type="domain" description="Ketoreductase" evidence="4">
    <location>
        <begin position="6"/>
        <end position="200"/>
    </location>
</feature>
<evidence type="ECO:0000313" key="6">
    <source>
        <dbReference type="Proteomes" id="UP000469421"/>
    </source>
</evidence>
<keyword evidence="3" id="KW-0520">NAD</keyword>
<dbReference type="PRINTS" id="PR00080">
    <property type="entry name" value="SDRFAMILY"/>
</dbReference>
<comment type="similarity">
    <text evidence="1">Belongs to the short-chain dehydrogenases/reductases (SDR) family.</text>
</comment>
<protein>
    <submittedName>
        <fullName evidence="5">SDR family oxidoreductase</fullName>
    </submittedName>
</protein>
<dbReference type="Proteomes" id="UP000469421">
    <property type="component" value="Unassembled WGS sequence"/>
</dbReference>
<dbReference type="PROSITE" id="PS00061">
    <property type="entry name" value="ADH_SHORT"/>
    <property type="match status" value="1"/>
</dbReference>
<proteinExistence type="inferred from homology"/>
<dbReference type="Pfam" id="PF13561">
    <property type="entry name" value="adh_short_C2"/>
    <property type="match status" value="1"/>
</dbReference>
<evidence type="ECO:0000259" key="4">
    <source>
        <dbReference type="SMART" id="SM00822"/>
    </source>
</evidence>
<dbReference type="PRINTS" id="PR00081">
    <property type="entry name" value="GDHRDH"/>
</dbReference>
<dbReference type="SUPFAM" id="SSF51735">
    <property type="entry name" value="NAD(P)-binding Rossmann-fold domains"/>
    <property type="match status" value="1"/>
</dbReference>